<organism evidence="2 3">
    <name type="scientific">Solimonas fluminis</name>
    <dbReference type="NCBI Taxonomy" id="2086571"/>
    <lineage>
        <taxon>Bacteria</taxon>
        <taxon>Pseudomonadati</taxon>
        <taxon>Pseudomonadota</taxon>
        <taxon>Gammaproteobacteria</taxon>
        <taxon>Nevskiales</taxon>
        <taxon>Nevskiaceae</taxon>
        <taxon>Solimonas</taxon>
    </lineage>
</organism>
<reference evidence="2 3" key="1">
    <citation type="submission" date="2018-02" db="EMBL/GenBank/DDBJ databases">
        <title>Genome sequencing of Solimonas sp. HR-BB.</title>
        <authorList>
            <person name="Lee Y."/>
            <person name="Jeon C.O."/>
        </authorList>
    </citation>
    <scope>NUCLEOTIDE SEQUENCE [LARGE SCALE GENOMIC DNA]</scope>
    <source>
        <strain evidence="2 3">HR-BB</strain>
    </source>
</reference>
<dbReference type="OrthoDB" id="5733507at2"/>
<feature type="domain" description="SnoaL-like" evidence="1">
    <location>
        <begin position="10"/>
        <end position="116"/>
    </location>
</feature>
<dbReference type="AlphaFoldDB" id="A0A2S5TB84"/>
<protein>
    <submittedName>
        <fullName evidence="2">Nuclear transport factor 2 family protein</fullName>
    </submittedName>
</protein>
<proteinExistence type="predicted"/>
<evidence type="ECO:0000259" key="1">
    <source>
        <dbReference type="Pfam" id="PF12680"/>
    </source>
</evidence>
<keyword evidence="3" id="KW-1185">Reference proteome</keyword>
<dbReference type="PANTHER" id="PTHR41252">
    <property type="entry name" value="BLR2505 PROTEIN"/>
    <property type="match status" value="1"/>
</dbReference>
<sequence>MSMNPVETTQEIFTRFGAKDVPGIVELLDDDIRIEFYGPSVIPYAGDYRGKEEARRFFETVLGSVDIHQFDAEQMLRDGDMVTVTGVLHLTARATGRPIRSDFAHVITVRDGKWLRFRDFMNTAVAVAAFSR</sequence>
<comment type="caution">
    <text evidence="2">The sequence shown here is derived from an EMBL/GenBank/DDBJ whole genome shotgun (WGS) entry which is preliminary data.</text>
</comment>
<name>A0A2S5TB84_9GAMM</name>
<dbReference type="EMBL" id="PSNW01000015">
    <property type="protein sequence ID" value="PPE72108.1"/>
    <property type="molecule type" value="Genomic_DNA"/>
</dbReference>
<gene>
    <name evidence="2" type="ORF">C3942_19605</name>
</gene>
<dbReference type="Gene3D" id="3.10.450.50">
    <property type="match status" value="1"/>
</dbReference>
<dbReference type="InterPro" id="IPR037401">
    <property type="entry name" value="SnoaL-like"/>
</dbReference>
<evidence type="ECO:0000313" key="2">
    <source>
        <dbReference type="EMBL" id="PPE72108.1"/>
    </source>
</evidence>
<dbReference type="Proteomes" id="UP000238220">
    <property type="component" value="Unassembled WGS sequence"/>
</dbReference>
<evidence type="ECO:0000313" key="3">
    <source>
        <dbReference type="Proteomes" id="UP000238220"/>
    </source>
</evidence>
<dbReference type="InterPro" id="IPR032710">
    <property type="entry name" value="NTF2-like_dom_sf"/>
</dbReference>
<dbReference type="SUPFAM" id="SSF54427">
    <property type="entry name" value="NTF2-like"/>
    <property type="match status" value="1"/>
</dbReference>
<dbReference type="RefSeq" id="WP_104232068.1">
    <property type="nucleotide sequence ID" value="NZ_PSNW01000015.1"/>
</dbReference>
<accession>A0A2S5TB84</accession>
<dbReference type="PANTHER" id="PTHR41252:SF1">
    <property type="entry name" value="BLR2505 PROTEIN"/>
    <property type="match status" value="1"/>
</dbReference>
<dbReference type="Pfam" id="PF12680">
    <property type="entry name" value="SnoaL_2"/>
    <property type="match status" value="1"/>
</dbReference>